<evidence type="ECO:0000313" key="13">
    <source>
        <dbReference type="Proteomes" id="UP000054053"/>
    </source>
</evidence>
<feature type="compositionally biased region" description="Basic and acidic residues" evidence="10">
    <location>
        <begin position="146"/>
        <end position="155"/>
    </location>
</feature>
<dbReference type="GO" id="GO:0005759">
    <property type="term" value="C:mitochondrial matrix"/>
    <property type="evidence" value="ECO:0007669"/>
    <property type="project" value="UniProtKB-ARBA"/>
</dbReference>
<dbReference type="InterPro" id="IPR012999">
    <property type="entry name" value="Pyr_OxRdtase_I_AS"/>
</dbReference>
<keyword evidence="7" id="KW-1015">Disulfide bond</keyword>
<evidence type="ECO:0000256" key="7">
    <source>
        <dbReference type="ARBA" id="ARBA00023157"/>
    </source>
</evidence>
<dbReference type="InterPro" id="IPR016024">
    <property type="entry name" value="ARM-type_fold"/>
</dbReference>
<evidence type="ECO:0000256" key="2">
    <source>
        <dbReference type="ARBA" id="ARBA00012608"/>
    </source>
</evidence>
<dbReference type="InterPro" id="IPR016156">
    <property type="entry name" value="FAD/NAD-linked_Rdtase_dimer_sf"/>
</dbReference>
<dbReference type="FunFam" id="3.30.390.30:FF:000001">
    <property type="entry name" value="Dihydrolipoyl dehydrogenase"/>
    <property type="match status" value="1"/>
</dbReference>
<keyword evidence="4 9" id="KW-0274">FAD</keyword>
<gene>
    <name evidence="12" type="ORF">UVI_02021210</name>
</gene>
<dbReference type="PROSITE" id="PS51366">
    <property type="entry name" value="MI"/>
    <property type="match status" value="1"/>
</dbReference>
<name>A0A1B5KYS3_USTVR</name>
<dbReference type="Gene3D" id="3.50.50.60">
    <property type="entry name" value="FAD/NAD(P)-binding domain"/>
    <property type="match status" value="2"/>
</dbReference>
<comment type="miscellaneous">
    <text evidence="9">The active site is a redox-active disulfide bond.</text>
</comment>
<comment type="catalytic activity">
    <reaction evidence="9">
        <text>N(6)-[(R)-dihydrolipoyl]-L-lysyl-[protein] + NAD(+) = N(6)-[(R)-lipoyl]-L-lysyl-[protein] + NADH + H(+)</text>
        <dbReference type="Rhea" id="RHEA:15045"/>
        <dbReference type="Rhea" id="RHEA-COMP:10474"/>
        <dbReference type="Rhea" id="RHEA-COMP:10475"/>
        <dbReference type="ChEBI" id="CHEBI:15378"/>
        <dbReference type="ChEBI" id="CHEBI:57540"/>
        <dbReference type="ChEBI" id="CHEBI:57945"/>
        <dbReference type="ChEBI" id="CHEBI:83099"/>
        <dbReference type="ChEBI" id="CHEBI:83100"/>
        <dbReference type="EC" id="1.8.1.4"/>
    </reaction>
</comment>
<dbReference type="EC" id="1.8.1.4" evidence="2 9"/>
<dbReference type="GO" id="GO:0045254">
    <property type="term" value="C:pyruvate dehydrogenase complex"/>
    <property type="evidence" value="ECO:0007669"/>
    <property type="project" value="UniProtKB-ARBA"/>
</dbReference>
<dbReference type="Pfam" id="PF07992">
    <property type="entry name" value="Pyr_redox_2"/>
    <property type="match status" value="1"/>
</dbReference>
<dbReference type="GO" id="GO:0050660">
    <property type="term" value="F:flavin adenine dinucleotide binding"/>
    <property type="evidence" value="ECO:0007669"/>
    <property type="project" value="InterPro"/>
</dbReference>
<evidence type="ECO:0000256" key="4">
    <source>
        <dbReference type="ARBA" id="ARBA00022827"/>
    </source>
</evidence>
<dbReference type="InterPro" id="IPR004099">
    <property type="entry name" value="Pyr_nucl-diS_OxRdtase_dimer"/>
</dbReference>
<dbReference type="Pfam" id="PF02852">
    <property type="entry name" value="Pyr_redox_dim"/>
    <property type="match status" value="1"/>
</dbReference>
<dbReference type="Gene3D" id="1.25.40.180">
    <property type="match status" value="1"/>
</dbReference>
<dbReference type="GO" id="GO:0006103">
    <property type="term" value="P:2-oxoglutarate metabolic process"/>
    <property type="evidence" value="ECO:0007669"/>
    <property type="project" value="TreeGrafter"/>
</dbReference>
<dbReference type="InterPro" id="IPR036188">
    <property type="entry name" value="FAD/NAD-bd_sf"/>
</dbReference>
<feature type="compositionally biased region" description="Basic and acidic residues" evidence="10">
    <location>
        <begin position="42"/>
        <end position="54"/>
    </location>
</feature>
<dbReference type="FunFam" id="3.50.50.60:FF:000025">
    <property type="entry name" value="Dihydrolipoyl dehydrogenase"/>
    <property type="match status" value="1"/>
</dbReference>
<feature type="region of interest" description="Disordered" evidence="10">
    <location>
        <begin position="126"/>
        <end position="194"/>
    </location>
</feature>
<comment type="cofactor">
    <cofactor evidence="9">
        <name>FAD</name>
        <dbReference type="ChEBI" id="CHEBI:57692"/>
    </cofactor>
    <text evidence="9">Binds 1 FAD per subunit.</text>
</comment>
<keyword evidence="8 9" id="KW-0676">Redox-active center</keyword>
<dbReference type="PANTHER" id="PTHR22912">
    <property type="entry name" value="DISULFIDE OXIDOREDUCTASE"/>
    <property type="match status" value="1"/>
</dbReference>
<feature type="compositionally biased region" description="Acidic residues" evidence="10">
    <location>
        <begin position="55"/>
        <end position="86"/>
    </location>
</feature>
<dbReference type="SUPFAM" id="SSF48371">
    <property type="entry name" value="ARM repeat"/>
    <property type="match status" value="1"/>
</dbReference>
<dbReference type="SMART" id="SM00543">
    <property type="entry name" value="MIF4G"/>
    <property type="match status" value="1"/>
</dbReference>
<dbReference type="Pfam" id="PF02854">
    <property type="entry name" value="MIF4G"/>
    <property type="match status" value="1"/>
</dbReference>
<protein>
    <recommendedName>
        <fullName evidence="2 9">Dihydrolipoyl dehydrogenase</fullName>
        <ecNumber evidence="2 9">1.8.1.4</ecNumber>
    </recommendedName>
</protein>
<dbReference type="InterPro" id="IPR050151">
    <property type="entry name" value="Class-I_Pyr_Nuc-Dis_Oxidored"/>
</dbReference>
<dbReference type="GO" id="GO:0045333">
    <property type="term" value="P:cellular respiration"/>
    <property type="evidence" value="ECO:0007669"/>
    <property type="project" value="UniProtKB-ARBA"/>
</dbReference>
<dbReference type="InterPro" id="IPR003891">
    <property type="entry name" value="Initiation_fac_eIF4g_MI"/>
</dbReference>
<evidence type="ECO:0000256" key="10">
    <source>
        <dbReference type="SAM" id="MobiDB-lite"/>
    </source>
</evidence>
<evidence type="ECO:0000256" key="1">
    <source>
        <dbReference type="ARBA" id="ARBA00007532"/>
    </source>
</evidence>
<feature type="compositionally biased region" description="Basic and acidic residues" evidence="10">
    <location>
        <begin position="9"/>
        <end position="18"/>
    </location>
</feature>
<organism evidence="12 13">
    <name type="scientific">Ustilaginoidea virens</name>
    <name type="common">Rice false smut fungus</name>
    <name type="synonym">Villosiclava virens</name>
    <dbReference type="NCBI Taxonomy" id="1159556"/>
    <lineage>
        <taxon>Eukaryota</taxon>
        <taxon>Fungi</taxon>
        <taxon>Dikarya</taxon>
        <taxon>Ascomycota</taxon>
        <taxon>Pezizomycotina</taxon>
        <taxon>Sordariomycetes</taxon>
        <taxon>Hypocreomycetidae</taxon>
        <taxon>Hypocreales</taxon>
        <taxon>Clavicipitaceae</taxon>
        <taxon>Ustilaginoidea</taxon>
    </lineage>
</organism>
<dbReference type="InterPro" id="IPR023753">
    <property type="entry name" value="FAD/NAD-binding_dom"/>
</dbReference>
<dbReference type="SUPFAM" id="SSF51905">
    <property type="entry name" value="FAD/NAD(P)-binding domain"/>
    <property type="match status" value="1"/>
</dbReference>
<comment type="caution">
    <text evidence="12">The sequence shown here is derived from an EMBL/GenBank/DDBJ whole genome shotgun (WGS) entry which is preliminary data.</text>
</comment>
<feature type="region of interest" description="Disordered" evidence="10">
    <location>
        <begin position="1"/>
        <end position="94"/>
    </location>
</feature>
<feature type="domain" description="MI" evidence="11">
    <location>
        <begin position="588"/>
        <end position="721"/>
    </location>
</feature>
<keyword evidence="5 9" id="KW-0560">Oxidoreductase</keyword>
<dbReference type="PROSITE" id="PS00076">
    <property type="entry name" value="PYRIDINE_REDOX_1"/>
    <property type="match status" value="1"/>
</dbReference>
<evidence type="ECO:0000256" key="3">
    <source>
        <dbReference type="ARBA" id="ARBA00022630"/>
    </source>
</evidence>
<accession>A0A1B5KYS3</accession>
<dbReference type="SMART" id="SM00544">
    <property type="entry name" value="MA3"/>
    <property type="match status" value="1"/>
</dbReference>
<sequence length="1242" mass="137720">MLRRYSKQYVEETGREDIIPTASRPAQKSSSSHKAKSALNDSHAEIGGRAVHDQDDTDDSDSPDDASGDESIEQYEDDEHYEESTDEPGTPNVLRTQLAQDDAEIAELERKLGIKKGRRSLPQAFKDDGLDELLEQVQQNESSSEDEMKKRKSAYDDWLSSKRRKVDSANEIAVDYRQPSEDVAESTNRQRPNGHVVDSVALDLSESEAVENDFGHAVDECGSDTETPKSTQFLQRENPYVAPKVHNANLKYVPPSKRHGDDIQRSQASGLLQKKIQGLINRLTDANLLSIVQSVEKIYQSHARADVTETLVDVILAQMRKSESLPDQFFVLTGGFSAAIYKIMGSSFGSHLVREVVKEFTQQYQLASNEADGSAVIKKEPANFLTFLTQMYVFEILGCGIIFDYMEKLLDRLSELNVELLLRICRMAGRLMRRDDPKALKHVSHILATSVSKMDRANISARTKFMVETIHGLSSTKAKTKGADSTTVSEHVIRMKKNLGELKSQSRRLDGLAPMGIRLKDVEDVERHGKWWLVGASVPEYRDAAERAKMKSKAVTAGDDAVPDDDEDMDFVLPDYPKKARAQGLTSSVQIAIFSALMSAMDYEHGYRQFLDLNLKRDDQLEVTRVLLQCVGSELDYNDYYALVGKQACTNSRIRFSFQDRLWRIFRGLGESLFGEGEDDESTLEGERMKNERRLSHVARFYASLVAEGALSINLLKPVELAKMNQWTCLFVETLLLGLLRKCRREKRQQDATMERIFGPSRDLPTLAASLHWFLRKKLSKTKLTTDKERKGIQRDPNPGPQVACIEKRGTLGGTCLNVGCIPSKSLLNNSHLYHQILHDTKNRGIEVGDVKLNLANFMKAKETAVNGLTKGVEFLLKKNGVEYIKGAGSFINENDIKVALNDGGETTVRGKNILIATGSEATPFPGLEVDEKRVVTSTGAIALEKIPETMIVIGGGIIGLEMASVWSRLGTKVTVVEFLGQIGGPGMDTEIAKATQKLLKKQGMDFKLNTKVVGGDKSGDKVKLDVDAAKGGKPETLDAEVVLVAIGRRPYTQGLGLENIGMELDDRGRVIIDSEYRTKIPHIRCVGDVTFGPMLAHKAEEEAVAVVEYIKKGYGHVNYGCIPSVMYTYPEVAWVGQNEQELKDQKIPYRVGTFPFSANSRAKTNLDTDGLVKMLADPETDRLLGVHIIGPNAGEMIAEGTLALEYGASTEDIARTCHAHPTLAEAFKEAAMATSSKAIHF</sequence>
<proteinExistence type="inferred from homology"/>
<dbReference type="PRINTS" id="PR00368">
    <property type="entry name" value="FADPNR"/>
</dbReference>
<dbReference type="GO" id="GO:0045252">
    <property type="term" value="C:oxoglutarate dehydrogenase complex"/>
    <property type="evidence" value="ECO:0007669"/>
    <property type="project" value="TreeGrafter"/>
</dbReference>
<dbReference type="InterPro" id="IPR006258">
    <property type="entry name" value="Lipoamide_DH"/>
</dbReference>
<evidence type="ECO:0000259" key="11">
    <source>
        <dbReference type="PROSITE" id="PS51366"/>
    </source>
</evidence>
<evidence type="ECO:0000256" key="5">
    <source>
        <dbReference type="ARBA" id="ARBA00023002"/>
    </source>
</evidence>
<dbReference type="Pfam" id="PF02847">
    <property type="entry name" value="MA3"/>
    <property type="match status" value="1"/>
</dbReference>
<dbReference type="PRINTS" id="PR00411">
    <property type="entry name" value="PNDRDTASEI"/>
</dbReference>
<comment type="similarity">
    <text evidence="1 9">Belongs to the class-I pyridine nucleotide-disulfide oxidoreductase family.</text>
</comment>
<dbReference type="GO" id="GO:0003723">
    <property type="term" value="F:RNA binding"/>
    <property type="evidence" value="ECO:0007669"/>
    <property type="project" value="InterPro"/>
</dbReference>
<dbReference type="SUPFAM" id="SSF55424">
    <property type="entry name" value="FAD/NAD-linked reductases, dimerisation (C-terminal) domain"/>
    <property type="match status" value="1"/>
</dbReference>
<dbReference type="EMBL" id="BBTG02000008">
    <property type="protein sequence ID" value="GAO15815.1"/>
    <property type="molecule type" value="Genomic_DNA"/>
</dbReference>
<dbReference type="Gene3D" id="3.30.390.30">
    <property type="match status" value="1"/>
</dbReference>
<dbReference type="PANTHER" id="PTHR22912:SF151">
    <property type="entry name" value="DIHYDROLIPOYL DEHYDROGENASE, MITOCHONDRIAL"/>
    <property type="match status" value="1"/>
</dbReference>
<evidence type="ECO:0000256" key="6">
    <source>
        <dbReference type="ARBA" id="ARBA00023027"/>
    </source>
</evidence>
<dbReference type="AlphaFoldDB" id="A0A1B5KYS3"/>
<evidence type="ECO:0000313" key="12">
    <source>
        <dbReference type="EMBL" id="GAO15815.1"/>
    </source>
</evidence>
<evidence type="ECO:0000256" key="8">
    <source>
        <dbReference type="ARBA" id="ARBA00023284"/>
    </source>
</evidence>
<keyword evidence="3 9" id="KW-0285">Flavoprotein</keyword>
<dbReference type="Proteomes" id="UP000054053">
    <property type="component" value="Unassembled WGS sequence"/>
</dbReference>
<reference evidence="13" key="1">
    <citation type="journal article" date="2016" name="Genome Announc.">
        <title>Genome sequence of Ustilaginoidea virens IPU010, a rice pathogenic fungus causing false smut.</title>
        <authorList>
            <person name="Kumagai T."/>
            <person name="Ishii T."/>
            <person name="Terai G."/>
            <person name="Umemura M."/>
            <person name="Machida M."/>
            <person name="Asai K."/>
        </authorList>
    </citation>
    <scope>NUCLEOTIDE SEQUENCE [LARGE SCALE GENOMIC DNA]</scope>
    <source>
        <strain evidence="13">IPU010</strain>
    </source>
</reference>
<dbReference type="GO" id="GO:0004148">
    <property type="term" value="F:dihydrolipoyl dehydrogenase (NADH) activity"/>
    <property type="evidence" value="ECO:0007669"/>
    <property type="project" value="UniProtKB-EC"/>
</dbReference>
<keyword evidence="6 9" id="KW-0520">NAD</keyword>
<evidence type="ECO:0000256" key="9">
    <source>
        <dbReference type="RuleBase" id="RU003692"/>
    </source>
</evidence>
<dbReference type="InterPro" id="IPR003890">
    <property type="entry name" value="MIF4G-like_typ-3"/>
</dbReference>
<dbReference type="NCBIfam" id="TIGR01350">
    <property type="entry name" value="lipoamide_DH"/>
    <property type="match status" value="1"/>
</dbReference>